<reference evidence="1" key="2">
    <citation type="journal article" date="2022" name="New Phytol.">
        <title>Evolutionary transition to the ectomycorrhizal habit in the genomes of a hyperdiverse lineage of mushroom-forming fungi.</title>
        <authorList>
            <person name="Looney B."/>
            <person name="Miyauchi S."/>
            <person name="Morin E."/>
            <person name="Drula E."/>
            <person name="Courty P.E."/>
            <person name="Kohler A."/>
            <person name="Kuo A."/>
            <person name="LaButti K."/>
            <person name="Pangilinan J."/>
            <person name="Lipzen A."/>
            <person name="Riley R."/>
            <person name="Andreopoulos W."/>
            <person name="He G."/>
            <person name="Johnson J."/>
            <person name="Nolan M."/>
            <person name="Tritt A."/>
            <person name="Barry K.W."/>
            <person name="Grigoriev I.V."/>
            <person name="Nagy L.G."/>
            <person name="Hibbett D."/>
            <person name="Henrissat B."/>
            <person name="Matheny P.B."/>
            <person name="Labbe J."/>
            <person name="Martin F.M."/>
        </authorList>
    </citation>
    <scope>NUCLEOTIDE SEQUENCE</scope>
    <source>
        <strain evidence="1">HHB10654</strain>
    </source>
</reference>
<name>A0ACB8SQV3_9AGAM</name>
<reference evidence="1" key="1">
    <citation type="submission" date="2021-03" db="EMBL/GenBank/DDBJ databases">
        <authorList>
            <consortium name="DOE Joint Genome Institute"/>
            <person name="Ahrendt S."/>
            <person name="Looney B.P."/>
            <person name="Miyauchi S."/>
            <person name="Morin E."/>
            <person name="Drula E."/>
            <person name="Courty P.E."/>
            <person name="Chicoki N."/>
            <person name="Fauchery L."/>
            <person name="Kohler A."/>
            <person name="Kuo A."/>
            <person name="Labutti K."/>
            <person name="Pangilinan J."/>
            <person name="Lipzen A."/>
            <person name="Riley R."/>
            <person name="Andreopoulos W."/>
            <person name="He G."/>
            <person name="Johnson J."/>
            <person name="Barry K.W."/>
            <person name="Grigoriev I.V."/>
            <person name="Nagy L."/>
            <person name="Hibbett D."/>
            <person name="Henrissat B."/>
            <person name="Matheny P.B."/>
            <person name="Labbe J."/>
            <person name="Martin F."/>
        </authorList>
    </citation>
    <scope>NUCLEOTIDE SEQUENCE</scope>
    <source>
        <strain evidence="1">HHB10654</strain>
    </source>
</reference>
<evidence type="ECO:0000313" key="1">
    <source>
        <dbReference type="EMBL" id="KAI0058465.1"/>
    </source>
</evidence>
<keyword evidence="2" id="KW-1185">Reference proteome</keyword>
<protein>
    <submittedName>
        <fullName evidence="1">FAD-binding domain-containing protein</fullName>
    </submittedName>
</protein>
<dbReference type="EMBL" id="MU277235">
    <property type="protein sequence ID" value="KAI0058465.1"/>
    <property type="molecule type" value="Genomic_DNA"/>
</dbReference>
<accession>A0ACB8SQV3</accession>
<proteinExistence type="predicted"/>
<evidence type="ECO:0000313" key="2">
    <source>
        <dbReference type="Proteomes" id="UP000814140"/>
    </source>
</evidence>
<dbReference type="Proteomes" id="UP000814140">
    <property type="component" value="Unassembled WGS sequence"/>
</dbReference>
<sequence>MGLVPILAAFQFLVFFVLSSAVTDNQDAAVLETCRALASVMSNASLVSSPSSEFYSSDIGHWSVSSTANSTCSVEPGTVADVGRLLQTLASSRIPFAVKGGGHTTNPGFSSTSGVQVSMARFSEITVDKASQTVDVGAGVTWDEVYIALEPVGVNVVGGRIPGVGVAGVTLGGGYSWKSNRFGLALDNIQAYELVLPNGTVTTVTQANEDLWFALRGSLNNFGIVTKFTLKTHPQTEVWAGVVTMSFEHLGVFNRVLANFAEHVDEKAAVVAGYESAPNATTVSAFIFYDAPSPPAGLFDDMLAIPAISNTVQTTTYATFVSSLITIVGLGGSRVYFGCAPVLKYTETLLSSIMNETARVEQRIKVFDPTALAFTIVEPFQPGLFSHGAPSAYPPDRSHTILPTNPYLVWSDPSMDSVMHDALGELTRSIQAAAIAEGQDIAGAAAYTNYALFDTPVDQIYGANLPRLMLLKRKYDPSDVMGLTGGFKL</sequence>
<gene>
    <name evidence="1" type="ORF">BV25DRAFT_1239021</name>
</gene>
<organism evidence="1 2">
    <name type="scientific">Artomyces pyxidatus</name>
    <dbReference type="NCBI Taxonomy" id="48021"/>
    <lineage>
        <taxon>Eukaryota</taxon>
        <taxon>Fungi</taxon>
        <taxon>Dikarya</taxon>
        <taxon>Basidiomycota</taxon>
        <taxon>Agaricomycotina</taxon>
        <taxon>Agaricomycetes</taxon>
        <taxon>Russulales</taxon>
        <taxon>Auriscalpiaceae</taxon>
        <taxon>Artomyces</taxon>
    </lineage>
</organism>
<comment type="caution">
    <text evidence="1">The sequence shown here is derived from an EMBL/GenBank/DDBJ whole genome shotgun (WGS) entry which is preliminary data.</text>
</comment>